<dbReference type="Gene3D" id="3.40.50.2000">
    <property type="entry name" value="Glycogen Phosphorylase B"/>
    <property type="match status" value="1"/>
</dbReference>
<dbReference type="PANTHER" id="PTHR46401">
    <property type="entry name" value="GLYCOSYLTRANSFERASE WBBK-RELATED"/>
    <property type="match status" value="1"/>
</dbReference>
<keyword evidence="2" id="KW-0808">Transferase</keyword>
<proteinExistence type="predicted"/>
<keyword evidence="3" id="KW-1185">Reference proteome</keyword>
<evidence type="ECO:0000259" key="1">
    <source>
        <dbReference type="Pfam" id="PF00534"/>
    </source>
</evidence>
<dbReference type="CDD" id="cd03809">
    <property type="entry name" value="GT4_MtfB-like"/>
    <property type="match status" value="1"/>
</dbReference>
<dbReference type="Pfam" id="PF00534">
    <property type="entry name" value="Glycos_transf_1"/>
    <property type="match status" value="1"/>
</dbReference>
<evidence type="ECO:0000313" key="3">
    <source>
        <dbReference type="Proteomes" id="UP000521868"/>
    </source>
</evidence>
<dbReference type="Proteomes" id="UP000521868">
    <property type="component" value="Unassembled WGS sequence"/>
</dbReference>
<protein>
    <submittedName>
        <fullName evidence="2">Glycosyltransferase family 4 protein</fullName>
    </submittedName>
</protein>
<dbReference type="AlphaFoldDB" id="A0A7X6I6N7"/>
<dbReference type="SUPFAM" id="SSF53756">
    <property type="entry name" value="UDP-Glycosyltransferase/glycogen phosphorylase"/>
    <property type="match status" value="1"/>
</dbReference>
<accession>A0A7X6I6N7</accession>
<dbReference type="InterPro" id="IPR001296">
    <property type="entry name" value="Glyco_trans_1"/>
</dbReference>
<gene>
    <name evidence="2" type="ORF">RAMLITH_12400</name>
</gene>
<dbReference type="EMBL" id="VTOX01000004">
    <property type="protein sequence ID" value="NKE66626.1"/>
    <property type="molecule type" value="Genomic_DNA"/>
</dbReference>
<organism evidence="2 3">
    <name type="scientific">Ramlibacter lithotrophicus</name>
    <dbReference type="NCBI Taxonomy" id="2606681"/>
    <lineage>
        <taxon>Bacteria</taxon>
        <taxon>Pseudomonadati</taxon>
        <taxon>Pseudomonadota</taxon>
        <taxon>Betaproteobacteria</taxon>
        <taxon>Burkholderiales</taxon>
        <taxon>Comamonadaceae</taxon>
        <taxon>Ramlibacter</taxon>
    </lineage>
</organism>
<name>A0A7X6I6N7_9BURK</name>
<dbReference type="GO" id="GO:0016757">
    <property type="term" value="F:glycosyltransferase activity"/>
    <property type="evidence" value="ECO:0007669"/>
    <property type="project" value="InterPro"/>
</dbReference>
<reference evidence="2 3" key="1">
    <citation type="journal article" date="2020" name="Nature">
        <title>Bacterial chemolithoautotrophy via manganese oxidation.</title>
        <authorList>
            <person name="Yu H."/>
            <person name="Leadbetter J.R."/>
        </authorList>
    </citation>
    <scope>NUCLEOTIDE SEQUENCE [LARGE SCALE GENOMIC DNA]</scope>
    <source>
        <strain evidence="2 3">RBP-1</strain>
    </source>
</reference>
<feature type="domain" description="Glycosyl transferase family 1" evidence="1">
    <location>
        <begin position="242"/>
        <end position="379"/>
    </location>
</feature>
<sequence length="421" mass="46526">MRMSRLFFDTTYTRTQRGAVGITRTVRRLFHELEEQDAVPVQAIAYGGGRFREVASASPEPVSHRVPAGLTFRLATSRPGKFAVTQLTRLPWPILRPLWEYGTGRAYGSSCHGAPAADFRPGDAVLLCDASWNYAAWTAVGRARAGGARLAFMVHDLMPIRHPEFCAPELVRIYGRWFEEMVRAGDAVICNSAATEQDLRQWAREAGCVLPPTGWFRLGADLPCLPGDRAARPQIESFLMGSEPCFAAVGSVEPKKNYAFLLDAFERLWADGLDLRLLIAGRATAECMDLVRRMKEHPEHGTRLLAVFDATDTEIARIYEHCRALVFPSLMEGFGLPLVEARTQGCPVIASDLPVFAELGDGGVFLYERHSAAALRERLVEHARADARPRCGRMPPFLWKDSAAQCLRVAADLLGMTLAPG</sequence>
<evidence type="ECO:0000313" key="2">
    <source>
        <dbReference type="EMBL" id="NKE66626.1"/>
    </source>
</evidence>
<dbReference type="PANTHER" id="PTHR46401:SF9">
    <property type="entry name" value="MANNOSYLTRANSFERASE A"/>
    <property type="match status" value="1"/>
</dbReference>
<comment type="caution">
    <text evidence="2">The sequence shown here is derived from an EMBL/GenBank/DDBJ whole genome shotgun (WGS) entry which is preliminary data.</text>
</comment>